<accession>A0A9P6I3E7</accession>
<evidence type="ECO:0000256" key="8">
    <source>
        <dbReference type="ARBA" id="ARBA00023125"/>
    </source>
</evidence>
<dbReference type="OrthoDB" id="443318at2759"/>
<dbReference type="GO" id="GO:0003906">
    <property type="term" value="F:DNA-(apurinic or apyrimidinic site) endonuclease activity"/>
    <property type="evidence" value="ECO:0007669"/>
    <property type="project" value="InterPro"/>
</dbReference>
<comment type="similarity">
    <text evidence="2">Belongs to the FPG family.</text>
</comment>
<gene>
    <name evidence="17" type="ORF">CkaCkLH20_06150</name>
</gene>
<dbReference type="InterPro" id="IPR012319">
    <property type="entry name" value="FPG_cat"/>
</dbReference>
<protein>
    <submittedName>
        <fullName evidence="17">Serine carboxypeptidase</fullName>
    </submittedName>
</protein>
<dbReference type="Gene3D" id="3.40.50.1820">
    <property type="entry name" value="alpha/beta hydrolase"/>
    <property type="match status" value="1"/>
</dbReference>
<keyword evidence="13" id="KW-0326">Glycosidase</keyword>
<evidence type="ECO:0000256" key="12">
    <source>
        <dbReference type="ARBA" id="ARBA00023268"/>
    </source>
</evidence>
<evidence type="ECO:0000256" key="14">
    <source>
        <dbReference type="SAM" id="MobiDB-lite"/>
    </source>
</evidence>
<dbReference type="InterPro" id="IPR033124">
    <property type="entry name" value="Ser_caboxypep_his_AS"/>
</dbReference>
<dbReference type="Pfam" id="PF01149">
    <property type="entry name" value="Fapy_DNA_glyco"/>
    <property type="match status" value="1"/>
</dbReference>
<keyword evidence="10" id="KW-0234">DNA repair</keyword>
<dbReference type="SUPFAM" id="SSF81624">
    <property type="entry name" value="N-terminal domain of MutM-like DNA repair proteins"/>
    <property type="match status" value="1"/>
</dbReference>
<comment type="similarity">
    <text evidence="3">Belongs to the peptidase S10 family.</text>
</comment>
<comment type="caution">
    <text evidence="17">The sequence shown here is derived from an EMBL/GenBank/DDBJ whole genome shotgun (WGS) entry which is preliminary data.</text>
</comment>
<comment type="catalytic activity">
    <reaction evidence="1">
        <text>Hydrolysis of DNA containing ring-opened 7-methylguanine residues, releasing 2,6-diamino-4-hydroxy-5-(N-methyl)formamidopyrimidine.</text>
        <dbReference type="EC" id="3.2.2.23"/>
    </reaction>
</comment>
<name>A0A9P6I3E7_9PEZI</name>
<dbReference type="PANTHER" id="PTHR22993">
    <property type="entry name" value="FORMAMIDOPYRIMIDINE-DNA GLYCOSYLASE"/>
    <property type="match status" value="1"/>
</dbReference>
<keyword evidence="6" id="KW-0227">DNA damage</keyword>
<dbReference type="AlphaFoldDB" id="A0A9P6I3E7"/>
<evidence type="ECO:0000256" key="4">
    <source>
        <dbReference type="ARBA" id="ARBA00022645"/>
    </source>
</evidence>
<evidence type="ECO:0000256" key="3">
    <source>
        <dbReference type="ARBA" id="ARBA00009431"/>
    </source>
</evidence>
<dbReference type="GO" id="GO:0004185">
    <property type="term" value="F:serine-type carboxypeptidase activity"/>
    <property type="evidence" value="ECO:0007669"/>
    <property type="project" value="InterPro"/>
</dbReference>
<evidence type="ECO:0000259" key="16">
    <source>
        <dbReference type="PROSITE" id="PS51068"/>
    </source>
</evidence>
<evidence type="ECO:0000256" key="10">
    <source>
        <dbReference type="ARBA" id="ARBA00023204"/>
    </source>
</evidence>
<feature type="compositionally biased region" description="Basic and acidic residues" evidence="14">
    <location>
        <begin position="968"/>
        <end position="981"/>
    </location>
</feature>
<dbReference type="GO" id="GO:0006284">
    <property type="term" value="P:base-excision repair"/>
    <property type="evidence" value="ECO:0007669"/>
    <property type="project" value="InterPro"/>
</dbReference>
<keyword evidence="11" id="KW-0456">Lyase</keyword>
<keyword evidence="18" id="KW-1185">Reference proteome</keyword>
<evidence type="ECO:0000256" key="11">
    <source>
        <dbReference type="ARBA" id="ARBA00023239"/>
    </source>
</evidence>
<dbReference type="RefSeq" id="XP_038745668.1">
    <property type="nucleotide sequence ID" value="XM_038888867.1"/>
</dbReference>
<dbReference type="InterPro" id="IPR035937">
    <property type="entry name" value="FPG_N"/>
</dbReference>
<keyword evidence="15" id="KW-0732">Signal</keyword>
<dbReference type="GeneID" id="62161941"/>
<evidence type="ECO:0000313" key="17">
    <source>
        <dbReference type="EMBL" id="KAF9876207.1"/>
    </source>
</evidence>
<feature type="compositionally biased region" description="Basic and acidic residues" evidence="14">
    <location>
        <begin position="1007"/>
        <end position="1016"/>
    </location>
</feature>
<dbReference type="GO" id="GO:0005634">
    <property type="term" value="C:nucleus"/>
    <property type="evidence" value="ECO:0007669"/>
    <property type="project" value="TreeGrafter"/>
</dbReference>
<keyword evidence="12" id="KW-0511">Multifunctional enzyme</keyword>
<reference evidence="17" key="2">
    <citation type="submission" date="2020-11" db="EMBL/GenBank/DDBJ databases">
        <title>Whole genome sequencing of Colletotrichum sp.</title>
        <authorList>
            <person name="Li H."/>
        </authorList>
    </citation>
    <scope>NUCLEOTIDE SEQUENCE</scope>
    <source>
        <strain evidence="17">CkLH20</strain>
    </source>
</reference>
<dbReference type="InterPro" id="IPR001563">
    <property type="entry name" value="Peptidase_S10"/>
</dbReference>
<feature type="compositionally biased region" description="Basic and acidic residues" evidence="14">
    <location>
        <begin position="988"/>
        <end position="999"/>
    </location>
</feature>
<dbReference type="InterPro" id="IPR010979">
    <property type="entry name" value="Ribosomal_uS13-like_H2TH"/>
</dbReference>
<feature type="compositionally biased region" description="Basic and acidic residues" evidence="14">
    <location>
        <begin position="1046"/>
        <end position="1059"/>
    </location>
</feature>
<evidence type="ECO:0000256" key="15">
    <source>
        <dbReference type="SAM" id="SignalP"/>
    </source>
</evidence>
<evidence type="ECO:0000256" key="13">
    <source>
        <dbReference type="ARBA" id="ARBA00023295"/>
    </source>
</evidence>
<dbReference type="SMART" id="SM00898">
    <property type="entry name" value="Fapy_DNA_glyco"/>
    <property type="match status" value="1"/>
</dbReference>
<dbReference type="PROSITE" id="PS00560">
    <property type="entry name" value="CARBOXYPEPT_SER_HIS"/>
    <property type="match status" value="1"/>
</dbReference>
<dbReference type="SMART" id="SM01232">
    <property type="entry name" value="H2TH"/>
    <property type="match status" value="1"/>
</dbReference>
<dbReference type="InterPro" id="IPR029058">
    <property type="entry name" value="AB_hydrolase_fold"/>
</dbReference>
<dbReference type="GO" id="GO:0016829">
    <property type="term" value="F:lyase activity"/>
    <property type="evidence" value="ECO:0007669"/>
    <property type="project" value="UniProtKB-KW"/>
</dbReference>
<organism evidence="17 18">
    <name type="scientific">Colletotrichum karsti</name>
    <dbReference type="NCBI Taxonomy" id="1095194"/>
    <lineage>
        <taxon>Eukaryota</taxon>
        <taxon>Fungi</taxon>
        <taxon>Dikarya</taxon>
        <taxon>Ascomycota</taxon>
        <taxon>Pezizomycotina</taxon>
        <taxon>Sordariomycetes</taxon>
        <taxon>Hypocreomycetidae</taxon>
        <taxon>Glomerellales</taxon>
        <taxon>Glomerellaceae</taxon>
        <taxon>Colletotrichum</taxon>
        <taxon>Colletotrichum boninense species complex</taxon>
    </lineage>
</organism>
<keyword evidence="4 17" id="KW-0121">Carboxypeptidase</keyword>
<sequence>MRFIRSLALGSLLCGFVGAQFPSTNVNLTTITSPVDGNVTVSYKIPTGACKTAYANQQQYSGWVNVPGPFPANMFFWFVGAREPTDTMTIWLNGGPGVSSLFGMFTEVGPCEVVEKGLDQYDTVAREWGWDRASNMLFIDQPNQVGFSYDIATNGSMDLFNANQSTPPQPVPQGQLPATFLNGTFSSLNTNNTANTTETAAMAIWHMLQGFLGAFPQYNPPNNSALGINLFAESYGGKYGPVFSDVWERQNEKRENGTLSTNTTLEIHLTSLGIVNGCIDDQVQAPYYPAMANNNTYGFKAMSDVRLNLANGSLYTTGGCLDRIRQCRTANSVYDANNTGTVREVNELCSQAYDTCNQNVMSPYAEAGRSWYDIARKNPDSFPPNTYLEYVNTAGFQQAIGSVVNFTMTSQAVLSNFDSTGDYMRGPIIPKLAGLLERGIRVALIYGDRDYICNWLGGEAASVNLAWQAGTTYGQKFSSAGYAPIIVNDSYIGGVVRQFGNLSFSRIYQAGHSVPAYQPETAFQVFARVILGTSVSTGDAVDLSKYNTTGDAHATHTDKLPDSPEPTCWLRYMQSSCSDDQVKMLQQGEGTVINGVLYSASSDWPLATQAPTSTQPAASSSTTVLTGVFTATSTPKSGGLTNNPRDSFAALVAAFAGVVDRWERHLMRSVPVARCVHFLRLHLLGKKIAKVSAPDDANVFGKVGTSGPAFEKAVKGKKVVSVGSQGKYFWITFDKPPHAVMHLGMTGWIHIKGDKTAYTNYYKKMKEGEADVWPPKYWKFQIETEGNPTVQAAFTDPRRFGRIRLVDCPGEDIRNHSPLKENGPDPVVDVDVFTEDYLKQKMQSRHVPVKALLLDQTHISGIGNWVADEVLYQSKLHPEQYCDDFSEGEIRTLYEAIRYVCQTAVDKLGDSDEFPGDWLFNHRWGKGSKGASTALPNGEKLAFITVGGRTSCYAPARQKKTGRVPASAKEEPLDGGEEAKAKPKAKRAAKDAEAEEKPSKKAKVSKRVKEEVKEESPEPVTAAAAPSKKSRGSKVQAQKAKAPPPKTEEKPDEPVDTGRRRSQRLRK</sequence>
<keyword evidence="7" id="KW-0378">Hydrolase</keyword>
<keyword evidence="5" id="KW-0645">Protease</keyword>
<evidence type="ECO:0000313" key="18">
    <source>
        <dbReference type="Proteomes" id="UP000781932"/>
    </source>
</evidence>
<keyword evidence="9" id="KW-0325">Glycoprotein</keyword>
<reference evidence="17" key="1">
    <citation type="submission" date="2020-03" db="EMBL/GenBank/DDBJ databases">
        <authorList>
            <person name="He L."/>
        </authorList>
    </citation>
    <scope>NUCLEOTIDE SEQUENCE</scope>
    <source>
        <strain evidence="17">CkLH20</strain>
    </source>
</reference>
<dbReference type="PANTHER" id="PTHR22993:SF9">
    <property type="entry name" value="FORMAMIDOPYRIMIDINE-DNA GLYCOSYLASE"/>
    <property type="match status" value="1"/>
</dbReference>
<dbReference type="GO" id="GO:0008270">
    <property type="term" value="F:zinc ion binding"/>
    <property type="evidence" value="ECO:0007669"/>
    <property type="project" value="InterPro"/>
</dbReference>
<evidence type="ECO:0000256" key="7">
    <source>
        <dbReference type="ARBA" id="ARBA00022801"/>
    </source>
</evidence>
<dbReference type="SUPFAM" id="SSF53474">
    <property type="entry name" value="alpha/beta-Hydrolases"/>
    <property type="match status" value="1"/>
</dbReference>
<dbReference type="Gene3D" id="1.10.8.50">
    <property type="match status" value="1"/>
</dbReference>
<evidence type="ECO:0000256" key="2">
    <source>
        <dbReference type="ARBA" id="ARBA00009409"/>
    </source>
</evidence>
<dbReference type="Proteomes" id="UP000781932">
    <property type="component" value="Unassembled WGS sequence"/>
</dbReference>
<dbReference type="InterPro" id="IPR015886">
    <property type="entry name" value="H2TH_FPG"/>
</dbReference>
<dbReference type="PRINTS" id="PR00724">
    <property type="entry name" value="CRBOXYPTASEC"/>
</dbReference>
<dbReference type="FunFam" id="1.10.8.50:FF:000009">
    <property type="entry name" value="Formamidopyrimidine-DNA glycosylase"/>
    <property type="match status" value="1"/>
</dbReference>
<proteinExistence type="inferred from homology"/>
<dbReference type="PROSITE" id="PS51068">
    <property type="entry name" value="FPG_CAT"/>
    <property type="match status" value="1"/>
</dbReference>
<evidence type="ECO:0000256" key="1">
    <source>
        <dbReference type="ARBA" id="ARBA00001668"/>
    </source>
</evidence>
<dbReference type="CDD" id="cd08972">
    <property type="entry name" value="PF_Nei_N"/>
    <property type="match status" value="1"/>
</dbReference>
<feature type="domain" description="Formamidopyrimidine-DNA glycosylase catalytic" evidence="16">
    <location>
        <begin position="667"/>
        <end position="801"/>
    </location>
</feature>
<dbReference type="EMBL" id="JAATWM020000018">
    <property type="protein sequence ID" value="KAF9876207.1"/>
    <property type="molecule type" value="Genomic_DNA"/>
</dbReference>
<feature type="region of interest" description="Disordered" evidence="14">
    <location>
        <begin position="956"/>
        <end position="1067"/>
    </location>
</feature>
<evidence type="ECO:0000256" key="5">
    <source>
        <dbReference type="ARBA" id="ARBA00022670"/>
    </source>
</evidence>
<dbReference type="Pfam" id="PF06831">
    <property type="entry name" value="H2TH"/>
    <property type="match status" value="1"/>
</dbReference>
<dbReference type="SUPFAM" id="SSF46946">
    <property type="entry name" value="S13-like H2TH domain"/>
    <property type="match status" value="1"/>
</dbReference>
<dbReference type="Pfam" id="PF00450">
    <property type="entry name" value="Peptidase_S10"/>
    <property type="match status" value="1"/>
</dbReference>
<keyword evidence="8" id="KW-0238">DNA-binding</keyword>
<feature type="chain" id="PRO_5040131195" evidence="15">
    <location>
        <begin position="20"/>
        <end position="1067"/>
    </location>
</feature>
<dbReference type="GO" id="GO:0003684">
    <property type="term" value="F:damaged DNA binding"/>
    <property type="evidence" value="ECO:0007669"/>
    <property type="project" value="InterPro"/>
</dbReference>
<dbReference type="GO" id="GO:0008534">
    <property type="term" value="F:oxidized purine nucleobase lesion DNA N-glycosylase activity"/>
    <property type="evidence" value="ECO:0007669"/>
    <property type="project" value="UniProtKB-EC"/>
</dbReference>
<evidence type="ECO:0000256" key="6">
    <source>
        <dbReference type="ARBA" id="ARBA00022763"/>
    </source>
</evidence>
<evidence type="ECO:0000256" key="9">
    <source>
        <dbReference type="ARBA" id="ARBA00023180"/>
    </source>
</evidence>
<dbReference type="GO" id="GO:0006508">
    <property type="term" value="P:proteolysis"/>
    <property type="evidence" value="ECO:0007669"/>
    <property type="project" value="UniProtKB-KW"/>
</dbReference>
<dbReference type="Gene3D" id="3.20.190.10">
    <property type="entry name" value="MutM-like, N-terminal"/>
    <property type="match status" value="1"/>
</dbReference>
<feature type="signal peptide" evidence="15">
    <location>
        <begin position="1"/>
        <end position="19"/>
    </location>
</feature>